<dbReference type="InterPro" id="IPR038666">
    <property type="entry name" value="SSP1_head-tail_sf"/>
</dbReference>
<sequence>MRRRIAIEAPADVADGAGGVMRGFAALAQVFAAVEPLSAHEAQAGRALGLNRLWRVTIRARGDVTGGHRVVWRGRVLDVLSVRPLDADLRFEELLCEETAP</sequence>
<dbReference type="InterPro" id="IPR008767">
    <property type="entry name" value="Phage_SPP1_head-tail_adaptor"/>
</dbReference>
<gene>
    <name evidence="1" type="ORF">EK403_00935</name>
</gene>
<proteinExistence type="predicted"/>
<dbReference type="OrthoDB" id="7570189at2"/>
<dbReference type="NCBIfam" id="TIGR01563">
    <property type="entry name" value="gp16_SPP1"/>
    <property type="match status" value="1"/>
</dbReference>
<protein>
    <submittedName>
        <fullName evidence="1">Head-tail adaptor protein</fullName>
    </submittedName>
</protein>
<dbReference type="EMBL" id="RYFI01000001">
    <property type="protein sequence ID" value="RXF75695.1"/>
    <property type="molecule type" value="Genomic_DNA"/>
</dbReference>
<organism evidence="1 2">
    <name type="scientific">Hansschlegelia zhihuaiae</name>
    <dbReference type="NCBI Taxonomy" id="405005"/>
    <lineage>
        <taxon>Bacteria</taxon>
        <taxon>Pseudomonadati</taxon>
        <taxon>Pseudomonadota</taxon>
        <taxon>Alphaproteobacteria</taxon>
        <taxon>Hyphomicrobiales</taxon>
        <taxon>Methylopilaceae</taxon>
        <taxon>Hansschlegelia</taxon>
    </lineage>
</organism>
<comment type="caution">
    <text evidence="1">The sequence shown here is derived from an EMBL/GenBank/DDBJ whole genome shotgun (WGS) entry which is preliminary data.</text>
</comment>
<evidence type="ECO:0000313" key="1">
    <source>
        <dbReference type="EMBL" id="RXF75695.1"/>
    </source>
</evidence>
<evidence type="ECO:0000313" key="2">
    <source>
        <dbReference type="Proteomes" id="UP000289708"/>
    </source>
</evidence>
<accession>A0A4Q0MPW0</accession>
<dbReference type="Pfam" id="PF05521">
    <property type="entry name" value="Phage_HCP"/>
    <property type="match status" value="1"/>
</dbReference>
<dbReference type="Gene3D" id="2.40.10.270">
    <property type="entry name" value="Bacteriophage SPP1 head-tail adaptor protein"/>
    <property type="match status" value="1"/>
</dbReference>
<reference evidence="1 2" key="1">
    <citation type="submission" date="2018-12" db="EMBL/GenBank/DDBJ databases">
        <title>bacterium Hansschlegelia zhihuaiae S113.</title>
        <authorList>
            <person name="He J."/>
        </authorList>
    </citation>
    <scope>NUCLEOTIDE SEQUENCE [LARGE SCALE GENOMIC DNA]</scope>
    <source>
        <strain evidence="1 2">S 113</strain>
    </source>
</reference>
<dbReference type="Proteomes" id="UP000289708">
    <property type="component" value="Unassembled WGS sequence"/>
</dbReference>
<keyword evidence="2" id="KW-1185">Reference proteome</keyword>
<name>A0A4Q0MPW0_9HYPH</name>
<dbReference type="AlphaFoldDB" id="A0A4Q0MPW0"/>